<dbReference type="Pfam" id="PF13539">
    <property type="entry name" value="Peptidase_M15_4"/>
    <property type="match status" value="1"/>
</dbReference>
<keyword evidence="3" id="KW-1185">Reference proteome</keyword>
<reference evidence="2" key="2">
    <citation type="submission" date="2020-09" db="EMBL/GenBank/DDBJ databases">
        <authorList>
            <person name="Sun Q."/>
            <person name="Sedlacek I."/>
        </authorList>
    </citation>
    <scope>NUCLEOTIDE SEQUENCE</scope>
    <source>
        <strain evidence="2">CCM 7086</strain>
    </source>
</reference>
<protein>
    <recommendedName>
        <fullName evidence="1">Peptidase M15C domain-containing protein</fullName>
    </recommendedName>
</protein>
<dbReference type="AlphaFoldDB" id="A0A8J2XYK9"/>
<name>A0A8J2XYK9_9BURK</name>
<feature type="domain" description="Peptidase M15C" evidence="1">
    <location>
        <begin position="94"/>
        <end position="182"/>
    </location>
</feature>
<sequence>MRSAGVLHANAPIGCERLQVVRFSYVDFDGRQHDDGEIMVMDAAAPQVAALFDQLRARGFALAGARLMQHYRGDDQASMRANNSSAFNDRAITNASAPSLHAYGLAIDINPVQNPFVEIGKDGRAQVSPTAGGRYLNRQTTRPGKPARKGMAEDVVELFAQHGFTIWGGDWDAPIDYQHFQVSRTLAKKLAALPPAQARAAFEEHVQAYRNCRRDKPRATCTH</sequence>
<dbReference type="GO" id="GO:0008233">
    <property type="term" value="F:peptidase activity"/>
    <property type="evidence" value="ECO:0007669"/>
    <property type="project" value="InterPro"/>
</dbReference>
<accession>A0A8J2XYK9</accession>
<dbReference type="Gene3D" id="3.30.1380.10">
    <property type="match status" value="1"/>
</dbReference>
<evidence type="ECO:0000313" key="3">
    <source>
        <dbReference type="Proteomes" id="UP000620266"/>
    </source>
</evidence>
<gene>
    <name evidence="2" type="ORF">GCM10007205_05600</name>
</gene>
<evidence type="ECO:0000259" key="1">
    <source>
        <dbReference type="Pfam" id="PF13539"/>
    </source>
</evidence>
<proteinExistence type="predicted"/>
<dbReference type="InterPro" id="IPR009045">
    <property type="entry name" value="Zn_M74/Hedgehog-like"/>
</dbReference>
<organism evidence="2 3">
    <name type="scientific">Oxalicibacterium flavum</name>
    <dbReference type="NCBI Taxonomy" id="179467"/>
    <lineage>
        <taxon>Bacteria</taxon>
        <taxon>Pseudomonadati</taxon>
        <taxon>Pseudomonadota</taxon>
        <taxon>Betaproteobacteria</taxon>
        <taxon>Burkholderiales</taxon>
        <taxon>Oxalobacteraceae</taxon>
        <taxon>Oxalicibacterium</taxon>
    </lineage>
</organism>
<dbReference type="SUPFAM" id="SSF55166">
    <property type="entry name" value="Hedgehog/DD-peptidase"/>
    <property type="match status" value="1"/>
</dbReference>
<dbReference type="EMBL" id="BMCG01000001">
    <property type="protein sequence ID" value="GGB99164.1"/>
    <property type="molecule type" value="Genomic_DNA"/>
</dbReference>
<dbReference type="InterPro" id="IPR039561">
    <property type="entry name" value="Peptidase_M15C"/>
</dbReference>
<reference evidence="2" key="1">
    <citation type="journal article" date="2014" name="Int. J. Syst. Evol. Microbiol.">
        <title>Complete genome sequence of Corynebacterium casei LMG S-19264T (=DSM 44701T), isolated from a smear-ripened cheese.</title>
        <authorList>
            <consortium name="US DOE Joint Genome Institute (JGI-PGF)"/>
            <person name="Walter F."/>
            <person name="Albersmeier A."/>
            <person name="Kalinowski J."/>
            <person name="Ruckert C."/>
        </authorList>
    </citation>
    <scope>NUCLEOTIDE SEQUENCE</scope>
    <source>
        <strain evidence="2">CCM 7086</strain>
    </source>
</reference>
<comment type="caution">
    <text evidence="2">The sequence shown here is derived from an EMBL/GenBank/DDBJ whole genome shotgun (WGS) entry which is preliminary data.</text>
</comment>
<dbReference type="Proteomes" id="UP000620266">
    <property type="component" value="Unassembled WGS sequence"/>
</dbReference>
<evidence type="ECO:0000313" key="2">
    <source>
        <dbReference type="EMBL" id="GGB99164.1"/>
    </source>
</evidence>